<feature type="transmembrane region" description="Helical" evidence="4">
    <location>
        <begin position="83"/>
        <end position="105"/>
    </location>
</feature>
<feature type="transmembrane region" description="Helical" evidence="4">
    <location>
        <begin position="335"/>
        <end position="356"/>
    </location>
</feature>
<proteinExistence type="predicted"/>
<dbReference type="GO" id="GO:0022857">
    <property type="term" value="F:transmembrane transporter activity"/>
    <property type="evidence" value="ECO:0007669"/>
    <property type="project" value="InterPro"/>
</dbReference>
<dbReference type="SUPFAM" id="SSF103473">
    <property type="entry name" value="MFS general substrate transporter"/>
    <property type="match status" value="1"/>
</dbReference>
<dbReference type="EMBL" id="JALDYZ010000005">
    <property type="protein sequence ID" value="MDI7922804.1"/>
    <property type="molecule type" value="Genomic_DNA"/>
</dbReference>
<organism evidence="5 6">
    <name type="scientific">Ferirhizobium litorale</name>
    <dbReference type="NCBI Taxonomy" id="2927786"/>
    <lineage>
        <taxon>Bacteria</taxon>
        <taxon>Pseudomonadati</taxon>
        <taxon>Pseudomonadota</taxon>
        <taxon>Alphaproteobacteria</taxon>
        <taxon>Hyphomicrobiales</taxon>
        <taxon>Rhizobiaceae</taxon>
        <taxon>Ferirhizobium</taxon>
    </lineage>
</organism>
<feature type="transmembrane region" description="Helical" evidence="4">
    <location>
        <begin position="362"/>
        <end position="383"/>
    </location>
</feature>
<feature type="transmembrane region" description="Helical" evidence="4">
    <location>
        <begin position="213"/>
        <end position="241"/>
    </location>
</feature>
<accession>A0AAE3QGK5</accession>
<gene>
    <name evidence="5" type="ORF">MRS75_11965</name>
</gene>
<protein>
    <submittedName>
        <fullName evidence="5">MFS transporter</fullName>
    </submittedName>
</protein>
<name>A0AAE3QGK5_9HYPH</name>
<sequence>MIVQDEVPTDGSSNRLALLRWFVSCATLSVPQAAGPVAFSLVALSLTGETKGGAAMILAMTIAQVVGAIPLTRLGKKLSSATVLRLLITFRTMALACIVLCAAFGAPFLWLIVFAAFAGAVNGAAYGYLRSVLNRFAHVSRLPRALGIAATLNEVTFVLAPVAAAGLGSISPIFALLALTILGALPAVFVPHTGSSHIEDLHSGGGSVLSPAIILWLMCAAGGGAAVAAIEIGAVAMALNFGYKPSLAIMFTVPLCLASVAGGIWISVLNRMATRRAVVCQLSLMTLGAAMAALGHSLTLTIVGAVFIGFVLAPLATHYSLSLDKLAPPHRRPEVFALLRTANAVGVIVASAALTVVSLSVALVLVTGLMFAVTLVVATASLWPQARNA</sequence>
<feature type="transmembrane region" description="Helical" evidence="4">
    <location>
        <begin position="173"/>
        <end position="192"/>
    </location>
</feature>
<dbReference type="InterPro" id="IPR036259">
    <property type="entry name" value="MFS_trans_sf"/>
</dbReference>
<evidence type="ECO:0000256" key="1">
    <source>
        <dbReference type="ARBA" id="ARBA00022692"/>
    </source>
</evidence>
<feature type="transmembrane region" description="Helical" evidence="4">
    <location>
        <begin position="145"/>
        <end position="167"/>
    </location>
</feature>
<keyword evidence="1 4" id="KW-0812">Transmembrane</keyword>
<evidence type="ECO:0000313" key="6">
    <source>
        <dbReference type="Proteomes" id="UP001161580"/>
    </source>
</evidence>
<keyword evidence="3 4" id="KW-0472">Membrane</keyword>
<dbReference type="InterPro" id="IPR011701">
    <property type="entry name" value="MFS"/>
</dbReference>
<dbReference type="Pfam" id="PF07690">
    <property type="entry name" value="MFS_1"/>
    <property type="match status" value="1"/>
</dbReference>
<evidence type="ECO:0000313" key="5">
    <source>
        <dbReference type="EMBL" id="MDI7922804.1"/>
    </source>
</evidence>
<evidence type="ECO:0000256" key="3">
    <source>
        <dbReference type="ARBA" id="ARBA00023136"/>
    </source>
</evidence>
<comment type="caution">
    <text evidence="5">The sequence shown here is derived from an EMBL/GenBank/DDBJ whole genome shotgun (WGS) entry which is preliminary data.</text>
</comment>
<feature type="transmembrane region" description="Helical" evidence="4">
    <location>
        <begin position="111"/>
        <end position="133"/>
    </location>
</feature>
<feature type="transmembrane region" description="Helical" evidence="4">
    <location>
        <begin position="21"/>
        <end position="46"/>
    </location>
</feature>
<feature type="transmembrane region" description="Helical" evidence="4">
    <location>
        <begin position="247"/>
        <end position="266"/>
    </location>
</feature>
<reference evidence="5" key="1">
    <citation type="submission" date="2022-03" db="EMBL/GenBank/DDBJ databases">
        <title>Fererhizobium litorale gen. nov., sp. nov., isolated from sandy sediments of the Sea of Japan seashore.</title>
        <authorList>
            <person name="Romanenko L."/>
            <person name="Kurilenko V."/>
            <person name="Otstavnykh N."/>
            <person name="Svetashev V."/>
            <person name="Tekutyeva L."/>
            <person name="Isaeva M."/>
            <person name="Mikhailov V."/>
        </authorList>
    </citation>
    <scope>NUCLEOTIDE SEQUENCE</scope>
    <source>
        <strain evidence="5">KMM 9576</strain>
    </source>
</reference>
<feature type="transmembrane region" description="Helical" evidence="4">
    <location>
        <begin position="302"/>
        <end position="323"/>
    </location>
</feature>
<feature type="transmembrane region" description="Helical" evidence="4">
    <location>
        <begin position="52"/>
        <end position="71"/>
    </location>
</feature>
<keyword evidence="2 4" id="KW-1133">Transmembrane helix</keyword>
<evidence type="ECO:0000256" key="4">
    <source>
        <dbReference type="SAM" id="Phobius"/>
    </source>
</evidence>
<dbReference type="Gene3D" id="1.20.1250.20">
    <property type="entry name" value="MFS general substrate transporter like domains"/>
    <property type="match status" value="1"/>
</dbReference>
<dbReference type="Proteomes" id="UP001161580">
    <property type="component" value="Unassembled WGS sequence"/>
</dbReference>
<evidence type="ECO:0000256" key="2">
    <source>
        <dbReference type="ARBA" id="ARBA00022989"/>
    </source>
</evidence>
<dbReference type="AlphaFoldDB" id="A0AAE3QGK5"/>
<keyword evidence="6" id="KW-1185">Reference proteome</keyword>
<dbReference type="RefSeq" id="WP_311786259.1">
    <property type="nucleotide sequence ID" value="NZ_JALDYY010000004.1"/>
</dbReference>
<feature type="transmembrane region" description="Helical" evidence="4">
    <location>
        <begin position="278"/>
        <end position="296"/>
    </location>
</feature>